<dbReference type="GO" id="GO:0046872">
    <property type="term" value="F:metal ion binding"/>
    <property type="evidence" value="ECO:0007669"/>
    <property type="project" value="UniProtKB-KW"/>
</dbReference>
<dbReference type="PANTHER" id="PTHR33337:SF40">
    <property type="entry name" value="CENP-V_GFA DOMAIN-CONTAINING PROTEIN-RELATED"/>
    <property type="match status" value="1"/>
</dbReference>
<name>A0AAD3U992_AERHY</name>
<dbReference type="Pfam" id="PF04828">
    <property type="entry name" value="GFA"/>
    <property type="match status" value="1"/>
</dbReference>
<evidence type="ECO:0000256" key="3">
    <source>
        <dbReference type="ARBA" id="ARBA00022833"/>
    </source>
</evidence>
<keyword evidence="3" id="KW-0862">Zinc</keyword>
<protein>
    <submittedName>
        <fullName evidence="6">GFA family protein</fullName>
    </submittedName>
</protein>
<dbReference type="InterPro" id="IPR011057">
    <property type="entry name" value="Mss4-like_sf"/>
</dbReference>
<evidence type="ECO:0000256" key="2">
    <source>
        <dbReference type="ARBA" id="ARBA00022723"/>
    </source>
</evidence>
<dbReference type="Gene3D" id="3.90.1590.10">
    <property type="entry name" value="glutathione-dependent formaldehyde- activating enzyme (gfa)"/>
    <property type="match status" value="1"/>
</dbReference>
<dbReference type="PANTHER" id="PTHR33337">
    <property type="entry name" value="GFA DOMAIN-CONTAINING PROTEIN"/>
    <property type="match status" value="1"/>
</dbReference>
<proteinExistence type="inferred from homology"/>
<reference evidence="6" key="1">
    <citation type="journal article" date="2018" name="Genome Biol.">
        <title>SKESA: strategic k-mer extension for scrupulous assemblies.</title>
        <authorList>
            <person name="Souvorov A."/>
            <person name="Agarwala R."/>
            <person name="Lipman D.J."/>
        </authorList>
    </citation>
    <scope>NUCLEOTIDE SEQUENCE</scope>
    <source>
        <strain evidence="6">OLC2673_Aeromonas</strain>
    </source>
</reference>
<sequence length="220" mass="23902">MDLLYRHSQESLCHAVGSTAHPRAVSGSAPGSHRWRHHLLHSLRPPSATGCGPGAPDRFPAPAYLHPLQEDALSRGALTHQPRIRKMTSLTASCLCGAVALSLPDRFDYLGNCHCSECRKFSGADYAPVGGLDGVLVTITRGEEAISRFQKSLETTLAFCRHCGSSLFSEKRSSGKLNLRLGILDTAPSQRPGFHIFVGSKAPWHEITDELPQFETHPTA</sequence>
<comment type="caution">
    <text evidence="6">The sequence shown here is derived from an EMBL/GenBank/DDBJ whole genome shotgun (WGS) entry which is preliminary data.</text>
</comment>
<evidence type="ECO:0000313" key="7">
    <source>
        <dbReference type="Proteomes" id="UP000859505"/>
    </source>
</evidence>
<feature type="domain" description="CENP-V/GFA" evidence="5">
    <location>
        <begin position="90"/>
        <end position="205"/>
    </location>
</feature>
<accession>A0AAD3U992</accession>
<comment type="similarity">
    <text evidence="1">Belongs to the Gfa family.</text>
</comment>
<dbReference type="GO" id="GO:0016846">
    <property type="term" value="F:carbon-sulfur lyase activity"/>
    <property type="evidence" value="ECO:0007669"/>
    <property type="project" value="InterPro"/>
</dbReference>
<dbReference type="Proteomes" id="UP000859505">
    <property type="component" value="Unassembled WGS sequence"/>
</dbReference>
<dbReference type="PROSITE" id="PS51891">
    <property type="entry name" value="CENP_V_GFA"/>
    <property type="match status" value="1"/>
</dbReference>
<evidence type="ECO:0000256" key="1">
    <source>
        <dbReference type="ARBA" id="ARBA00005495"/>
    </source>
</evidence>
<dbReference type="InterPro" id="IPR006913">
    <property type="entry name" value="CENP-V/GFA"/>
</dbReference>
<organism evidence="6 7">
    <name type="scientific">Aeromonas hydrophila</name>
    <dbReference type="NCBI Taxonomy" id="644"/>
    <lineage>
        <taxon>Bacteria</taxon>
        <taxon>Pseudomonadati</taxon>
        <taxon>Pseudomonadota</taxon>
        <taxon>Gammaproteobacteria</taxon>
        <taxon>Aeromonadales</taxon>
        <taxon>Aeromonadaceae</taxon>
        <taxon>Aeromonas</taxon>
    </lineage>
</organism>
<keyword evidence="2" id="KW-0479">Metal-binding</keyword>
<dbReference type="AlphaFoldDB" id="A0AAD3U992"/>
<dbReference type="EMBL" id="DACTUL010000007">
    <property type="protein sequence ID" value="HAT6343556.1"/>
    <property type="molecule type" value="Genomic_DNA"/>
</dbReference>
<gene>
    <name evidence="6" type="ORF">JAJ28_001267</name>
</gene>
<dbReference type="SUPFAM" id="SSF51316">
    <property type="entry name" value="Mss4-like"/>
    <property type="match status" value="1"/>
</dbReference>
<evidence type="ECO:0000259" key="5">
    <source>
        <dbReference type="PROSITE" id="PS51891"/>
    </source>
</evidence>
<keyword evidence="4" id="KW-0456">Lyase</keyword>
<evidence type="ECO:0000313" key="6">
    <source>
        <dbReference type="EMBL" id="HAT6343556.1"/>
    </source>
</evidence>
<reference evidence="6" key="2">
    <citation type="submission" date="2020-01" db="EMBL/GenBank/DDBJ databases">
        <authorList>
            <consortium name="NCBI Pathogen Detection Project"/>
        </authorList>
    </citation>
    <scope>NUCLEOTIDE SEQUENCE</scope>
    <source>
        <strain evidence="6">OLC2673_Aeromonas</strain>
    </source>
</reference>
<evidence type="ECO:0000256" key="4">
    <source>
        <dbReference type="ARBA" id="ARBA00023239"/>
    </source>
</evidence>